<name>D3BAM3_HETP5</name>
<evidence type="ECO:0000313" key="4">
    <source>
        <dbReference type="Proteomes" id="UP000001396"/>
    </source>
</evidence>
<evidence type="ECO:0000259" key="2">
    <source>
        <dbReference type="Pfam" id="PF01926"/>
    </source>
</evidence>
<keyword evidence="4" id="KW-1185">Reference proteome</keyword>
<dbReference type="RefSeq" id="XP_020433727.1">
    <property type="nucleotide sequence ID" value="XM_020576478.1"/>
</dbReference>
<proteinExistence type="predicted"/>
<dbReference type="GeneID" id="31361085"/>
<dbReference type="InParanoid" id="D3BAM3"/>
<dbReference type="Gene3D" id="3.40.50.300">
    <property type="entry name" value="P-loop containing nucleotide triphosphate hydrolases"/>
    <property type="match status" value="1"/>
</dbReference>
<feature type="coiled-coil region" evidence="1">
    <location>
        <begin position="235"/>
        <end position="266"/>
    </location>
</feature>
<feature type="domain" description="G" evidence="2">
    <location>
        <begin position="8"/>
        <end position="107"/>
    </location>
</feature>
<dbReference type="PRINTS" id="PR00326">
    <property type="entry name" value="GTP1OBG"/>
</dbReference>
<dbReference type="Proteomes" id="UP000001396">
    <property type="component" value="Unassembled WGS sequence"/>
</dbReference>
<keyword evidence="1" id="KW-0175">Coiled coil</keyword>
<dbReference type="InterPro" id="IPR006073">
    <property type="entry name" value="GTP-bd"/>
</dbReference>
<comment type="caution">
    <text evidence="3">The sequence shown here is derived from an EMBL/GenBank/DDBJ whole genome shotgun (WGS) entry which is preliminary data.</text>
</comment>
<dbReference type="SUPFAM" id="SSF52540">
    <property type="entry name" value="P-loop containing nucleoside triphosphate hydrolases"/>
    <property type="match status" value="1"/>
</dbReference>
<protein>
    <recommendedName>
        <fullName evidence="2">G domain-containing protein</fullName>
    </recommendedName>
</protein>
<dbReference type="AlphaFoldDB" id="D3BAM3"/>
<dbReference type="Pfam" id="PF01926">
    <property type="entry name" value="MMR_HSR1"/>
    <property type="match status" value="1"/>
</dbReference>
<dbReference type="GO" id="GO:0005525">
    <property type="term" value="F:GTP binding"/>
    <property type="evidence" value="ECO:0007669"/>
    <property type="project" value="InterPro"/>
</dbReference>
<sequence length="284" mass="31972">MSNINVTGFYGNPGVGKSTLCNAMAGQTFHNSGISIGTGLTKASSNEKFINGNIIDTPGLLDVITRDRAALEIQRILTDYPNFKAVFVICLEAGRIKEQDIECINTILRAITSTTFSYGLIINKISKKTMTAIQDSPEILNEAMVRLDRKPSSTLYLPFNQKMEDEDNVLLEGIHRFKLLKFVNNLSTNNLEANQVKALNIVDQREIDRRKRIEDQTRQLLNNLTQETVSKRNILTDITNRRNQVLAQREEQNRNHSAAIENIQAQHTNKVKAMAALIEQAKIM</sequence>
<dbReference type="InterPro" id="IPR027417">
    <property type="entry name" value="P-loop_NTPase"/>
</dbReference>
<gene>
    <name evidence="3" type="ORF">PPL_05601</name>
</gene>
<evidence type="ECO:0000313" key="3">
    <source>
        <dbReference type="EMBL" id="EFA81610.1"/>
    </source>
</evidence>
<dbReference type="CDD" id="cd00882">
    <property type="entry name" value="Ras_like_GTPase"/>
    <property type="match status" value="1"/>
</dbReference>
<accession>D3BAM3</accession>
<organism evidence="3 4">
    <name type="scientific">Heterostelium pallidum (strain ATCC 26659 / Pp 5 / PN500)</name>
    <name type="common">Cellular slime mold</name>
    <name type="synonym">Polysphondylium pallidum</name>
    <dbReference type="NCBI Taxonomy" id="670386"/>
    <lineage>
        <taxon>Eukaryota</taxon>
        <taxon>Amoebozoa</taxon>
        <taxon>Evosea</taxon>
        <taxon>Eumycetozoa</taxon>
        <taxon>Dictyostelia</taxon>
        <taxon>Acytosteliales</taxon>
        <taxon>Acytosteliaceae</taxon>
        <taxon>Heterostelium</taxon>
    </lineage>
</organism>
<reference evidence="3 4" key="1">
    <citation type="journal article" date="2011" name="Genome Res.">
        <title>Phylogeny-wide analysis of social amoeba genomes highlights ancient origins for complex intercellular communication.</title>
        <authorList>
            <person name="Heidel A.J."/>
            <person name="Lawal H.M."/>
            <person name="Felder M."/>
            <person name="Schilde C."/>
            <person name="Helps N.R."/>
            <person name="Tunggal B."/>
            <person name="Rivero F."/>
            <person name="John U."/>
            <person name="Schleicher M."/>
            <person name="Eichinger L."/>
            <person name="Platzer M."/>
            <person name="Noegel A.A."/>
            <person name="Schaap P."/>
            <person name="Gloeckner G."/>
        </authorList>
    </citation>
    <scope>NUCLEOTIDE SEQUENCE [LARGE SCALE GENOMIC DNA]</scope>
    <source>
        <strain evidence="4">ATCC 26659 / Pp 5 / PN500</strain>
    </source>
</reference>
<evidence type="ECO:0000256" key="1">
    <source>
        <dbReference type="SAM" id="Coils"/>
    </source>
</evidence>
<dbReference type="EMBL" id="ADBJ01000025">
    <property type="protein sequence ID" value="EFA81610.1"/>
    <property type="molecule type" value="Genomic_DNA"/>
</dbReference>